<comment type="caution">
    <text evidence="1">The sequence shown here is derived from an EMBL/GenBank/DDBJ whole genome shotgun (WGS) entry which is preliminary data.</text>
</comment>
<dbReference type="EMBL" id="LXQA010068443">
    <property type="protein sequence ID" value="MCI08280.1"/>
    <property type="molecule type" value="Genomic_DNA"/>
</dbReference>
<organism evidence="1 2">
    <name type="scientific">Trifolium medium</name>
    <dbReference type="NCBI Taxonomy" id="97028"/>
    <lineage>
        <taxon>Eukaryota</taxon>
        <taxon>Viridiplantae</taxon>
        <taxon>Streptophyta</taxon>
        <taxon>Embryophyta</taxon>
        <taxon>Tracheophyta</taxon>
        <taxon>Spermatophyta</taxon>
        <taxon>Magnoliopsida</taxon>
        <taxon>eudicotyledons</taxon>
        <taxon>Gunneridae</taxon>
        <taxon>Pentapetalae</taxon>
        <taxon>rosids</taxon>
        <taxon>fabids</taxon>
        <taxon>Fabales</taxon>
        <taxon>Fabaceae</taxon>
        <taxon>Papilionoideae</taxon>
        <taxon>50 kb inversion clade</taxon>
        <taxon>NPAAA clade</taxon>
        <taxon>Hologalegina</taxon>
        <taxon>IRL clade</taxon>
        <taxon>Trifolieae</taxon>
        <taxon>Trifolium</taxon>
    </lineage>
</organism>
<evidence type="ECO:0000313" key="1">
    <source>
        <dbReference type="EMBL" id="MCI08280.1"/>
    </source>
</evidence>
<dbReference type="Proteomes" id="UP000265520">
    <property type="component" value="Unassembled WGS sequence"/>
</dbReference>
<keyword evidence="2" id="KW-1185">Reference proteome</keyword>
<proteinExistence type="predicted"/>
<reference evidence="1 2" key="1">
    <citation type="journal article" date="2018" name="Front. Plant Sci.">
        <title>Red Clover (Trifolium pratense) and Zigzag Clover (T. medium) - A Picture of Genomic Similarities and Differences.</title>
        <authorList>
            <person name="Dluhosova J."/>
            <person name="Istvanek J."/>
            <person name="Nedelnik J."/>
            <person name="Repkova J."/>
        </authorList>
    </citation>
    <scope>NUCLEOTIDE SEQUENCE [LARGE SCALE GENOMIC DNA]</scope>
    <source>
        <strain evidence="2">cv. 10/8</strain>
        <tissue evidence="1">Leaf</tissue>
    </source>
</reference>
<protein>
    <submittedName>
        <fullName evidence="1">Uncharacterized protein</fullName>
    </submittedName>
</protein>
<evidence type="ECO:0000313" key="2">
    <source>
        <dbReference type="Proteomes" id="UP000265520"/>
    </source>
</evidence>
<dbReference type="AlphaFoldDB" id="A0A392PA16"/>
<sequence length="118" mass="13348">MGNDRGSFDDHVCDDLCSDLRFPSFDRFVGEVVDRSVRNVSLGGEVIWLLEEINRNRVCGTDRSLVSSDSGSVVTMVKNWTAENYVFPHDRALIPWVAEKIEGVPSKYSDEESLHRRG</sequence>
<accession>A0A392PA16</accession>
<name>A0A392PA16_9FABA</name>